<sequence>MSNPAQDEPDPHAMLEPPAVVFARLTDVPVDALDKLIDETRAVYDDLNKVLGHPYWGDLVYHQGAAMKALTEARTCLEGLKAEAIGARNTELGVTVTTAVIDGERHYAQSEDDKSELVDKLLRSPSPAAGHVYVWDRPHADPDAPGPYEQIRVVTDADSELGVLNFTEEDDEGEMTSWHTCNPQPSPDAPALAFDAGSTLKFPRSAVLPFRELRAALDEFTRTGARPECVQWQPARWGDL</sequence>
<reference evidence="2" key="1">
    <citation type="submission" date="2016-10" db="EMBL/GenBank/DDBJ databases">
        <authorList>
            <person name="Varghese N."/>
            <person name="Submissions S."/>
        </authorList>
    </citation>
    <scope>NUCLEOTIDE SEQUENCE [LARGE SCALE GENOMIC DNA]</scope>
    <source>
        <strain evidence="2">DSM 44771</strain>
    </source>
</reference>
<evidence type="ECO:0000313" key="2">
    <source>
        <dbReference type="Proteomes" id="UP000198852"/>
    </source>
</evidence>
<dbReference type="EMBL" id="FOZX01000004">
    <property type="protein sequence ID" value="SFS69560.1"/>
    <property type="molecule type" value="Genomic_DNA"/>
</dbReference>
<dbReference type="Pfam" id="PF14430">
    <property type="entry name" value="Imm1"/>
    <property type="match status" value="1"/>
</dbReference>
<organism evidence="1 2">
    <name type="scientific">Saccharopolyspora flava</name>
    <dbReference type="NCBI Taxonomy" id="95161"/>
    <lineage>
        <taxon>Bacteria</taxon>
        <taxon>Bacillati</taxon>
        <taxon>Actinomycetota</taxon>
        <taxon>Actinomycetes</taxon>
        <taxon>Pseudonocardiales</taxon>
        <taxon>Pseudonocardiaceae</taxon>
        <taxon>Saccharopolyspora</taxon>
    </lineage>
</organism>
<evidence type="ECO:0000313" key="1">
    <source>
        <dbReference type="EMBL" id="SFS69560.1"/>
    </source>
</evidence>
<dbReference type="RefSeq" id="WP_093417176.1">
    <property type="nucleotide sequence ID" value="NZ_FOZX01000004.1"/>
</dbReference>
<protein>
    <submittedName>
        <fullName evidence="1">Immunity protein Imm1</fullName>
    </submittedName>
</protein>
<dbReference type="STRING" id="95161.SAMN05660874_02719"/>
<dbReference type="OrthoDB" id="5186484at2"/>
<proteinExistence type="predicted"/>
<name>A0A1I6RY84_9PSEU</name>
<gene>
    <name evidence="1" type="ORF">SAMN05660874_02719</name>
</gene>
<dbReference type="Proteomes" id="UP000198852">
    <property type="component" value="Unassembled WGS sequence"/>
</dbReference>
<keyword evidence="2" id="KW-1185">Reference proteome</keyword>
<dbReference type="AlphaFoldDB" id="A0A1I6RY84"/>
<dbReference type="InterPro" id="IPR025680">
    <property type="entry name" value="DddI"/>
</dbReference>
<accession>A0A1I6RY84</accession>